<feature type="binding site" evidence="1">
    <location>
        <position position="84"/>
    </location>
    <ligand>
        <name>Mg(2+)</name>
        <dbReference type="ChEBI" id="CHEBI:18420"/>
        <label>1</label>
        <note>catalytic</note>
    </ligand>
</feature>
<dbReference type="AlphaFoldDB" id="A0A0U3FN04"/>
<dbReference type="GO" id="GO:0008934">
    <property type="term" value="F:inositol monophosphate 1-phosphatase activity"/>
    <property type="evidence" value="ECO:0007669"/>
    <property type="project" value="TreeGrafter"/>
</dbReference>
<evidence type="ECO:0000313" key="3">
    <source>
        <dbReference type="EMBL" id="ALU31539.1"/>
    </source>
</evidence>
<comment type="cofactor">
    <cofactor evidence="1">
        <name>Mg(2+)</name>
        <dbReference type="ChEBI" id="CHEBI:18420"/>
    </cofactor>
</comment>
<evidence type="ECO:0000313" key="4">
    <source>
        <dbReference type="Proteomes" id="UP000060043"/>
    </source>
</evidence>
<dbReference type="GO" id="GO:0007165">
    <property type="term" value="P:signal transduction"/>
    <property type="evidence" value="ECO:0007669"/>
    <property type="project" value="TreeGrafter"/>
</dbReference>
<dbReference type="Gene3D" id="3.30.540.10">
    <property type="entry name" value="Fructose-1,6-Bisphosphatase, subunit A, domain 1"/>
    <property type="match status" value="1"/>
</dbReference>
<feature type="binding site" evidence="1">
    <location>
        <position position="65"/>
    </location>
    <ligand>
        <name>Mg(2+)</name>
        <dbReference type="ChEBI" id="CHEBI:18420"/>
        <label>1</label>
        <note>catalytic</note>
    </ligand>
</feature>
<dbReference type="GeneID" id="14551441"/>
<dbReference type="Gene3D" id="3.40.190.80">
    <property type="match status" value="1"/>
</dbReference>
<protein>
    <submittedName>
        <fullName evidence="2">D-fructose 1,6-bisphosphatase</fullName>
    </submittedName>
</protein>
<dbReference type="EMBL" id="CP013694">
    <property type="protein sequence ID" value="ALU28819.1"/>
    <property type="molecule type" value="Genomic_DNA"/>
</dbReference>
<dbReference type="Proteomes" id="UP000065473">
    <property type="component" value="Chromosome"/>
</dbReference>
<dbReference type="PANTHER" id="PTHR20854">
    <property type="entry name" value="INOSITOL MONOPHOSPHATASE"/>
    <property type="match status" value="1"/>
</dbReference>
<keyword evidence="1" id="KW-0460">Magnesium</keyword>
<dbReference type="GO" id="GO:0006020">
    <property type="term" value="P:inositol metabolic process"/>
    <property type="evidence" value="ECO:0007669"/>
    <property type="project" value="TreeGrafter"/>
</dbReference>
<dbReference type="InterPro" id="IPR000760">
    <property type="entry name" value="Inositol_monophosphatase-like"/>
</dbReference>
<dbReference type="PaxDb" id="1435377-SUSAZ_04260"/>
<reference evidence="4 5" key="1">
    <citation type="submission" date="2015-12" db="EMBL/GenBank/DDBJ databases">
        <title>A stable core within a dynamic pangenome in Sulfolobus acidocaldarius.</title>
        <authorList>
            <person name="Anderson R."/>
            <person name="Kouris A."/>
            <person name="Seward C."/>
            <person name="Campbell K."/>
            <person name="Whitaker R."/>
        </authorList>
    </citation>
    <scope>NUCLEOTIDE SEQUENCE [LARGE SCALE GENOMIC DNA]</scope>
    <source>
        <strain evidence="2 5">GG12-C01-09</strain>
        <strain evidence="3 4">NG05B_CO5_07</strain>
    </source>
</reference>
<evidence type="ECO:0000313" key="2">
    <source>
        <dbReference type="EMBL" id="ALU28819.1"/>
    </source>
</evidence>
<dbReference type="PRINTS" id="PR00377">
    <property type="entry name" value="IMPHPHTASES"/>
</dbReference>
<organism evidence="2 5">
    <name type="scientific">Sulfolobus acidocaldarius</name>
    <dbReference type="NCBI Taxonomy" id="2285"/>
    <lineage>
        <taxon>Archaea</taxon>
        <taxon>Thermoproteota</taxon>
        <taxon>Thermoprotei</taxon>
        <taxon>Sulfolobales</taxon>
        <taxon>Sulfolobaceae</taxon>
        <taxon>Sulfolobus</taxon>
    </lineage>
</organism>
<dbReference type="GO" id="GO:0046872">
    <property type="term" value="F:metal ion binding"/>
    <property type="evidence" value="ECO:0007669"/>
    <property type="project" value="UniProtKB-KW"/>
</dbReference>
<dbReference type="SUPFAM" id="SSF56655">
    <property type="entry name" value="Carbohydrate phosphatase"/>
    <property type="match status" value="1"/>
</dbReference>
<gene>
    <name evidence="2" type="ORF">ATY89_01790</name>
    <name evidence="3" type="ORF">ATZ20_04825</name>
</gene>
<feature type="binding site" evidence="1">
    <location>
        <position position="212"/>
    </location>
    <ligand>
        <name>Mg(2+)</name>
        <dbReference type="ChEBI" id="CHEBI:18420"/>
        <label>1</label>
        <note>catalytic</note>
    </ligand>
</feature>
<accession>A0A0U3FN04</accession>
<proteinExistence type="predicted"/>
<feature type="binding site" evidence="1">
    <location>
        <position position="87"/>
    </location>
    <ligand>
        <name>Mg(2+)</name>
        <dbReference type="ChEBI" id="CHEBI:18420"/>
        <label>1</label>
        <note>catalytic</note>
    </ligand>
</feature>
<sequence length="267" mass="29848">MKREDVEKVASEASKYIYEERENKDVDRVINVHGNDVTRIIDKRSEDFIVDRLKSLGYNILIVTEESGVIDSYGKNYDYIAIVDPLDGSTNFVSGIPWSSVSIAIYNRDEEDILSSNVGAVSSIFTPYTFSYDEGSAYVNGVKIAEIKKPEKILLLAYFSRSKLPNLKLFFEKIGQGYKIRSLGSASLDMILVCTGRATMFFDIRGKLRNVDIAASSNFCSRLGVIPYDIGLRKIKSSLTEVSVVKDLVISLDESLLRSFSLALQTV</sequence>
<dbReference type="OrthoDB" id="58111at2157"/>
<evidence type="ECO:0000256" key="1">
    <source>
        <dbReference type="PIRSR" id="PIRSR600760-2"/>
    </source>
</evidence>
<dbReference type="OMA" id="YIICKEA"/>
<evidence type="ECO:0000313" key="5">
    <source>
        <dbReference type="Proteomes" id="UP000065473"/>
    </source>
</evidence>
<dbReference type="PANTHER" id="PTHR20854:SF4">
    <property type="entry name" value="INOSITOL-1-MONOPHOSPHATASE-RELATED"/>
    <property type="match status" value="1"/>
</dbReference>
<keyword evidence="1" id="KW-0479">Metal-binding</keyword>
<dbReference type="RefSeq" id="WP_011277794.1">
    <property type="nucleotide sequence ID" value="NZ_BHWZ01000001.1"/>
</dbReference>
<dbReference type="Pfam" id="PF00459">
    <property type="entry name" value="Inositol_P"/>
    <property type="match status" value="1"/>
</dbReference>
<dbReference type="Proteomes" id="UP000060043">
    <property type="component" value="Chromosome"/>
</dbReference>
<feature type="binding site" evidence="1">
    <location>
        <position position="86"/>
    </location>
    <ligand>
        <name>Mg(2+)</name>
        <dbReference type="ChEBI" id="CHEBI:18420"/>
        <label>1</label>
        <note>catalytic</note>
    </ligand>
</feature>
<dbReference type="STRING" id="1435377.SUSAZ_04260"/>
<dbReference type="EMBL" id="CP013695">
    <property type="protein sequence ID" value="ALU31539.1"/>
    <property type="molecule type" value="Genomic_DNA"/>
</dbReference>
<name>A0A0U3FN04_9CREN</name>